<accession>A0A3B0V3E5</accession>
<dbReference type="InterPro" id="IPR012337">
    <property type="entry name" value="RNaseH-like_sf"/>
</dbReference>
<evidence type="ECO:0000313" key="1">
    <source>
        <dbReference type="EMBL" id="VAW32397.1"/>
    </source>
</evidence>
<name>A0A3B0V3E5_9ZZZZ</name>
<organism evidence="1">
    <name type="scientific">hydrothermal vent metagenome</name>
    <dbReference type="NCBI Taxonomy" id="652676"/>
    <lineage>
        <taxon>unclassified sequences</taxon>
        <taxon>metagenomes</taxon>
        <taxon>ecological metagenomes</taxon>
    </lineage>
</organism>
<gene>
    <name evidence="1" type="ORF">MNBD_CHLOROFLEXI01-2302</name>
</gene>
<dbReference type="EMBL" id="UOEU01000352">
    <property type="protein sequence ID" value="VAW32397.1"/>
    <property type="molecule type" value="Genomic_DNA"/>
</dbReference>
<dbReference type="AlphaFoldDB" id="A0A3B0V3E5"/>
<protein>
    <submittedName>
        <fullName evidence="1">Mobile element protein</fullName>
    </submittedName>
</protein>
<sequence length="63" mass="6786">MSALDSAFGLGRPLIFNSDQGSQFTANAFTQQLLDNGVRISPVLSGAEGMDGRGRFYDNIFNV</sequence>
<proteinExistence type="predicted"/>
<dbReference type="SUPFAM" id="SSF53098">
    <property type="entry name" value="Ribonuclease H-like"/>
    <property type="match status" value="1"/>
</dbReference>
<reference evidence="1" key="1">
    <citation type="submission" date="2018-06" db="EMBL/GenBank/DDBJ databases">
        <authorList>
            <person name="Zhirakovskaya E."/>
        </authorList>
    </citation>
    <scope>NUCLEOTIDE SEQUENCE</scope>
</reference>